<evidence type="ECO:0000256" key="1">
    <source>
        <dbReference type="SAM" id="MobiDB-lite"/>
    </source>
</evidence>
<evidence type="ECO:0000313" key="2">
    <source>
        <dbReference type="EMBL" id="AWL03541.1"/>
    </source>
</evidence>
<name>A0A2S2DDW3_9BURK</name>
<dbReference type="AlphaFoldDB" id="A0A2S2DDW3"/>
<accession>A0A2S2DDW3</accession>
<sequence>MFSCQMQRFASNPIIKENHMLGLISAGISGISALSSLGGSTASNASDRAATDANNNTQDTKNLNTLNTRNSQQDEADSIADQSMENGINGMKVKMAEAQIRRSNDTVQAAGSIG</sequence>
<dbReference type="EMBL" id="CP029343">
    <property type="protein sequence ID" value="AWL03541.1"/>
    <property type="molecule type" value="Genomic_DNA"/>
</dbReference>
<dbReference type="KEGG" id="mtim:DIR46_03145"/>
<gene>
    <name evidence="2" type="ORF">DIR46_03145</name>
</gene>
<keyword evidence="3" id="KW-1185">Reference proteome</keyword>
<dbReference type="Proteomes" id="UP000245820">
    <property type="component" value="Chromosome"/>
</dbReference>
<proteinExistence type="predicted"/>
<feature type="region of interest" description="Disordered" evidence="1">
    <location>
        <begin position="38"/>
        <end position="81"/>
    </location>
</feature>
<evidence type="ECO:0000313" key="3">
    <source>
        <dbReference type="Proteomes" id="UP000245820"/>
    </source>
</evidence>
<feature type="compositionally biased region" description="Polar residues" evidence="1">
    <location>
        <begin position="52"/>
        <end position="73"/>
    </location>
</feature>
<reference evidence="2 3" key="1">
    <citation type="submission" date="2018-05" db="EMBL/GenBank/DDBJ databases">
        <title>Complete genome sequence of Massilia oculi sp. nov. CCUG 43427T (=DSM 26321T), the type strain of M. oculi, and comparison with genome sequences of other Massilia strains.</title>
        <authorList>
            <person name="Zhu B."/>
        </authorList>
    </citation>
    <scope>NUCLEOTIDE SEQUENCE [LARGE SCALE GENOMIC DNA]</scope>
    <source>
        <strain evidence="2 3">CCUG 43427</strain>
    </source>
</reference>
<organism evidence="2 3">
    <name type="scientific">Massilia oculi</name>
    <dbReference type="NCBI Taxonomy" id="945844"/>
    <lineage>
        <taxon>Bacteria</taxon>
        <taxon>Pseudomonadati</taxon>
        <taxon>Pseudomonadota</taxon>
        <taxon>Betaproteobacteria</taxon>
        <taxon>Burkholderiales</taxon>
        <taxon>Oxalobacteraceae</taxon>
        <taxon>Telluria group</taxon>
        <taxon>Massilia</taxon>
    </lineage>
</organism>
<protein>
    <submittedName>
        <fullName evidence="2">Uncharacterized protein</fullName>
    </submittedName>
</protein>